<dbReference type="InterPro" id="IPR018551">
    <property type="entry name" value="DUF2007"/>
</dbReference>
<dbReference type="EMBL" id="NEVK01000003">
    <property type="protein sequence ID" value="OZI24695.1"/>
    <property type="molecule type" value="Genomic_DNA"/>
</dbReference>
<accession>A0A261RIA7</accession>
<reference evidence="3" key="1">
    <citation type="submission" date="2017-05" db="EMBL/GenBank/DDBJ databases">
        <title>Complete and WGS of Bordetella genogroups.</title>
        <authorList>
            <person name="Spilker T."/>
            <person name="Lipuma J."/>
        </authorList>
    </citation>
    <scope>NUCLEOTIDE SEQUENCE [LARGE SCALE GENOMIC DNA]</scope>
    <source>
        <strain evidence="3">AU18089</strain>
    </source>
</reference>
<proteinExistence type="predicted"/>
<gene>
    <name evidence="2" type="ORF">CAL19_04145</name>
</gene>
<comment type="caution">
    <text evidence="2">The sequence shown here is derived from an EMBL/GenBank/DDBJ whole genome shotgun (WGS) entry which is preliminary data.</text>
</comment>
<protein>
    <recommendedName>
        <fullName evidence="1">DUF2007 domain-containing protein</fullName>
    </recommendedName>
</protein>
<dbReference type="OrthoDB" id="9814654at2"/>
<dbReference type="Proteomes" id="UP000216947">
    <property type="component" value="Unassembled WGS sequence"/>
</dbReference>
<organism evidence="2 3">
    <name type="scientific">Bordetella genomosp. 7</name>
    <dbReference type="NCBI Taxonomy" id="1416805"/>
    <lineage>
        <taxon>Bacteria</taxon>
        <taxon>Pseudomonadati</taxon>
        <taxon>Pseudomonadota</taxon>
        <taxon>Betaproteobacteria</taxon>
        <taxon>Burkholderiales</taxon>
        <taxon>Alcaligenaceae</taxon>
        <taxon>Bordetella</taxon>
    </lineage>
</organism>
<sequence>MIRLTRAPDLLLGQHWANLLQQAGIACHLTGRYLQGGAGEIPVDQCGPDLWLESEGDKAAALRIIEGQVDDAWRTRPHWFCGDCGEWLEPQFSTCWQCGASRPADSQG</sequence>
<evidence type="ECO:0000313" key="2">
    <source>
        <dbReference type="EMBL" id="OZI24695.1"/>
    </source>
</evidence>
<dbReference type="RefSeq" id="WP_026638374.1">
    <property type="nucleotide sequence ID" value="NZ_NEVI01000006.1"/>
</dbReference>
<evidence type="ECO:0000259" key="1">
    <source>
        <dbReference type="Pfam" id="PF09413"/>
    </source>
</evidence>
<keyword evidence="3" id="KW-1185">Reference proteome</keyword>
<name>A0A261RIA7_9BORD</name>
<feature type="domain" description="DUF2007" evidence="1">
    <location>
        <begin position="1"/>
        <end position="66"/>
    </location>
</feature>
<evidence type="ECO:0000313" key="3">
    <source>
        <dbReference type="Proteomes" id="UP000216947"/>
    </source>
</evidence>
<dbReference type="PROSITE" id="PS51257">
    <property type="entry name" value="PROKAR_LIPOPROTEIN"/>
    <property type="match status" value="1"/>
</dbReference>
<dbReference type="AlphaFoldDB" id="A0A261RIA7"/>
<dbReference type="Pfam" id="PF09413">
    <property type="entry name" value="DUF2007"/>
    <property type="match status" value="1"/>
</dbReference>